<evidence type="ECO:0000313" key="4">
    <source>
        <dbReference type="Proteomes" id="UP000269374"/>
    </source>
</evidence>
<dbReference type="InterPro" id="IPR025540">
    <property type="entry name" value="FlK"/>
</dbReference>
<dbReference type="InterPro" id="IPR054485">
    <property type="entry name" value="FlK-like_dom"/>
</dbReference>
<sequence length="126" mass="13608">MTEIKLGTTFSVSTIVDESNIASTIGSGLLPVFASPMMIAQMEKVASESLTSFLEKGQTSVGIKIDVSHDKASPIGATITTTAKIIAVDRKQVDFEVISKDEKSLIGKGFHSRFIIDSQKFLEKLK</sequence>
<dbReference type="GO" id="GO:0016746">
    <property type="term" value="F:acyltransferase activity"/>
    <property type="evidence" value="ECO:0007669"/>
    <property type="project" value="UniProtKB-KW"/>
</dbReference>
<protein>
    <submittedName>
        <fullName evidence="3">Dihydrolipoamide acyltransferase</fullName>
    </submittedName>
</protein>
<dbReference type="EMBL" id="CP032627">
    <property type="protein sequence ID" value="AYG00713.1"/>
    <property type="molecule type" value="Genomic_DNA"/>
</dbReference>
<dbReference type="Gene3D" id="3.10.129.10">
    <property type="entry name" value="Hotdog Thioesterase"/>
    <property type="match status" value="1"/>
</dbReference>
<feature type="binding site" evidence="1">
    <location>
        <position position="62"/>
    </location>
    <ligand>
        <name>CoA</name>
        <dbReference type="ChEBI" id="CHEBI:57287"/>
    </ligand>
</feature>
<evidence type="ECO:0000313" key="3">
    <source>
        <dbReference type="EMBL" id="AYG00713.1"/>
    </source>
</evidence>
<reference evidence="3 4" key="1">
    <citation type="submission" date="2018-09" db="EMBL/GenBank/DDBJ databases">
        <title>Genome sequencing of strain 1JSPR-7.</title>
        <authorList>
            <person name="Heo J."/>
            <person name="Kim S.-J."/>
            <person name="Kwon S.-W."/>
        </authorList>
    </citation>
    <scope>NUCLEOTIDE SEQUENCE [LARGE SCALE GENOMIC DNA]</scope>
    <source>
        <strain evidence="3 4">1JSPR-7</strain>
    </source>
</reference>
<proteinExistence type="predicted"/>
<dbReference type="OrthoDB" id="6902891at2"/>
<dbReference type="RefSeq" id="WP_120772101.1">
    <property type="nucleotide sequence ID" value="NZ_CP032627.1"/>
</dbReference>
<accession>A0A387BAE2</accession>
<dbReference type="InterPro" id="IPR029069">
    <property type="entry name" value="HotDog_dom_sf"/>
</dbReference>
<feature type="binding site" evidence="1">
    <location>
        <position position="62"/>
    </location>
    <ligand>
        <name>substrate</name>
    </ligand>
</feature>
<dbReference type="KEGG" id="lact:D7I46_06185"/>
<organism evidence="3 4">
    <name type="scientific">Lactococcus allomyrinae</name>
    <dbReference type="NCBI Taxonomy" id="2419773"/>
    <lineage>
        <taxon>Bacteria</taxon>
        <taxon>Bacillati</taxon>
        <taxon>Bacillota</taxon>
        <taxon>Bacilli</taxon>
        <taxon>Lactobacillales</taxon>
        <taxon>Streptococcaceae</taxon>
        <taxon>Lactococcus</taxon>
    </lineage>
</organism>
<dbReference type="Proteomes" id="UP000269374">
    <property type="component" value="Chromosome"/>
</dbReference>
<feature type="domain" description="Fluoroacetyl-CoA-specific thioesterase-like" evidence="2">
    <location>
        <begin position="16"/>
        <end position="118"/>
    </location>
</feature>
<dbReference type="Pfam" id="PF22636">
    <property type="entry name" value="FlK"/>
    <property type="match status" value="1"/>
</dbReference>
<gene>
    <name evidence="3" type="ORF">D7I46_06185</name>
</gene>
<keyword evidence="3" id="KW-0808">Transferase</keyword>
<evidence type="ECO:0000256" key="1">
    <source>
        <dbReference type="PIRSR" id="PIRSR014972-2"/>
    </source>
</evidence>
<dbReference type="PANTHER" id="PTHR36934">
    <property type="entry name" value="BLR0278 PROTEIN"/>
    <property type="match status" value="1"/>
</dbReference>
<keyword evidence="3" id="KW-0012">Acyltransferase</keyword>
<keyword evidence="4" id="KW-1185">Reference proteome</keyword>
<evidence type="ECO:0000259" key="2">
    <source>
        <dbReference type="Pfam" id="PF22636"/>
    </source>
</evidence>
<dbReference type="AlphaFoldDB" id="A0A387BAE2"/>
<feature type="binding site" evidence="1">
    <location>
        <position position="113"/>
    </location>
    <ligand>
        <name>substrate</name>
    </ligand>
</feature>
<dbReference type="PIRSF" id="PIRSF014972">
    <property type="entry name" value="FlK"/>
    <property type="match status" value="1"/>
</dbReference>
<dbReference type="SUPFAM" id="SSF54637">
    <property type="entry name" value="Thioesterase/thiol ester dehydrase-isomerase"/>
    <property type="match status" value="1"/>
</dbReference>
<name>A0A387BAE2_9LACT</name>
<dbReference type="PANTHER" id="PTHR36934:SF1">
    <property type="entry name" value="THIOESTERASE DOMAIN-CONTAINING PROTEIN"/>
    <property type="match status" value="1"/>
</dbReference>